<dbReference type="AlphaFoldDB" id="A0A319FBQ5"/>
<evidence type="ECO:0000259" key="1">
    <source>
        <dbReference type="Pfam" id="PF06985"/>
    </source>
</evidence>
<dbReference type="PANTHER" id="PTHR24148:SF64">
    <property type="entry name" value="HETEROKARYON INCOMPATIBILITY DOMAIN-CONTAINING PROTEIN"/>
    <property type="match status" value="1"/>
</dbReference>
<dbReference type="InterPro" id="IPR010730">
    <property type="entry name" value="HET"/>
</dbReference>
<sequence>MSFQYGTLDPEVQQIRLLCIHPSQSPQSPMQCSLQTVSLKHRPKFEALSYVWGTNHAAEQIFLEGSEFNVTPNLAKALYALRDAYLKRTMWIDYICINQSDIEEKNTQVPLMGSIYGSADGVVSWLGDASPAIERAVTWVERCVDRKTSTRALYWSWLSVKSVFSTRATVERINAQLAAMQGVFEIATVPYWSRKWTYQECLLAKQEPTFVCGHLAFKASKVLEALSSMTNINWDEMKLPQSQDERALVTAALAEHDNYLSRNNINMIAIYLDRGKTRGVPLTLHLYMTIQRQCQNPRDRIYALYGLCPDIQKVHPQDYNKAFETITLETTTWLIKNDGAGGVLSNLPFSVHNVLKSSLPTWVPDYQGDFSLFFKSYSQNPFMDHRENEEYEENRYVSHICEDLLTLHLWAYRAGICKVVVQFVLDPCKTATQIMEVFENMEELWSEHGHLSLLQERFIEAFKIFYYGINKFSTKEILEGVQTIGRSNSSEEGGPLLNFKDESVKKYEMTEFLKLLGGNRLLFVHNAYGCAFGISPGVGEDQDILVVPHESHRPLILRSDSIADGDGGKMYYKVVGQAIVGDQEKPTSFSDGVKQQPLEEFLVV</sequence>
<dbReference type="PANTHER" id="PTHR24148">
    <property type="entry name" value="ANKYRIN REPEAT DOMAIN-CONTAINING PROTEIN 39 HOMOLOG-RELATED"/>
    <property type="match status" value="1"/>
</dbReference>
<protein>
    <recommendedName>
        <fullName evidence="1">Heterokaryon incompatibility domain-containing protein</fullName>
    </recommendedName>
</protein>
<keyword evidence="3" id="KW-1185">Reference proteome</keyword>
<dbReference type="VEuPathDB" id="FungiDB:BO78DRAFT_322534"/>
<reference evidence="2 3" key="1">
    <citation type="submission" date="2018-02" db="EMBL/GenBank/DDBJ databases">
        <title>The genomes of Aspergillus section Nigri reveals drivers in fungal speciation.</title>
        <authorList>
            <consortium name="DOE Joint Genome Institute"/>
            <person name="Vesth T.C."/>
            <person name="Nybo J."/>
            <person name="Theobald S."/>
            <person name="Brandl J."/>
            <person name="Frisvad J.C."/>
            <person name="Nielsen K.F."/>
            <person name="Lyhne E.K."/>
            <person name="Kogle M.E."/>
            <person name="Kuo A."/>
            <person name="Riley R."/>
            <person name="Clum A."/>
            <person name="Nolan M."/>
            <person name="Lipzen A."/>
            <person name="Salamov A."/>
            <person name="Henrissat B."/>
            <person name="Wiebenga A."/>
            <person name="De vries R.P."/>
            <person name="Grigoriev I.V."/>
            <person name="Mortensen U.H."/>
            <person name="Andersen M.R."/>
            <person name="Baker S.E."/>
        </authorList>
    </citation>
    <scope>NUCLEOTIDE SEQUENCE [LARGE SCALE GENOMIC DNA]</scope>
    <source>
        <strain evidence="2 3">CBS 121057</strain>
    </source>
</reference>
<accession>A0A319FBQ5</accession>
<dbReference type="InterPro" id="IPR052895">
    <property type="entry name" value="HetReg/Transcr_Mod"/>
</dbReference>
<feature type="domain" description="Heterokaryon incompatibility" evidence="1">
    <location>
        <begin position="45"/>
        <end position="200"/>
    </location>
</feature>
<dbReference type="OrthoDB" id="4850726at2759"/>
<gene>
    <name evidence="2" type="ORF">BO78DRAFT_322534</name>
</gene>
<dbReference type="Pfam" id="PF06985">
    <property type="entry name" value="HET"/>
    <property type="match status" value="1"/>
</dbReference>
<evidence type="ECO:0000313" key="3">
    <source>
        <dbReference type="Proteomes" id="UP000248423"/>
    </source>
</evidence>
<dbReference type="STRING" id="1448318.A0A319FBQ5"/>
<evidence type="ECO:0000313" key="2">
    <source>
        <dbReference type="EMBL" id="PYI03583.1"/>
    </source>
</evidence>
<dbReference type="Proteomes" id="UP000248423">
    <property type="component" value="Unassembled WGS sequence"/>
</dbReference>
<name>A0A319FBQ5_ASPSB</name>
<organism evidence="2 3">
    <name type="scientific">Aspergillus sclerotiicarbonarius (strain CBS 121057 / IBT 28362)</name>
    <dbReference type="NCBI Taxonomy" id="1448318"/>
    <lineage>
        <taxon>Eukaryota</taxon>
        <taxon>Fungi</taxon>
        <taxon>Dikarya</taxon>
        <taxon>Ascomycota</taxon>
        <taxon>Pezizomycotina</taxon>
        <taxon>Eurotiomycetes</taxon>
        <taxon>Eurotiomycetidae</taxon>
        <taxon>Eurotiales</taxon>
        <taxon>Aspergillaceae</taxon>
        <taxon>Aspergillus</taxon>
        <taxon>Aspergillus subgen. Circumdati</taxon>
    </lineage>
</organism>
<proteinExistence type="predicted"/>
<dbReference type="EMBL" id="KZ826379">
    <property type="protein sequence ID" value="PYI03583.1"/>
    <property type="molecule type" value="Genomic_DNA"/>
</dbReference>